<feature type="region of interest" description="Disordered" evidence="6">
    <location>
        <begin position="341"/>
        <end position="383"/>
    </location>
</feature>
<name>A0ABU7CPF7_9TELE</name>
<evidence type="ECO:0000256" key="5">
    <source>
        <dbReference type="PROSITE-ProRule" id="PRU00076"/>
    </source>
</evidence>
<dbReference type="Pfam" id="PF00683">
    <property type="entry name" value="TB"/>
    <property type="match status" value="1"/>
</dbReference>
<keyword evidence="4" id="KW-0325">Glycoprotein</keyword>
<evidence type="ECO:0000256" key="3">
    <source>
        <dbReference type="ARBA" id="ARBA00023157"/>
    </source>
</evidence>
<feature type="non-terminal residue" evidence="9">
    <location>
        <position position="436"/>
    </location>
</feature>
<keyword evidence="2" id="KW-0677">Repeat</keyword>
<dbReference type="PROSITE" id="PS51364">
    <property type="entry name" value="TB"/>
    <property type="match status" value="1"/>
</dbReference>
<evidence type="ECO:0000256" key="2">
    <source>
        <dbReference type="ARBA" id="ARBA00022737"/>
    </source>
</evidence>
<dbReference type="EMBL" id="JAHUTJ010001739">
    <property type="protein sequence ID" value="MED6264842.1"/>
    <property type="molecule type" value="Genomic_DNA"/>
</dbReference>
<evidence type="ECO:0008006" key="11">
    <source>
        <dbReference type="Google" id="ProtNLM"/>
    </source>
</evidence>
<keyword evidence="10" id="KW-1185">Reference proteome</keyword>
<feature type="domain" description="TB" evidence="8">
    <location>
        <begin position="392"/>
        <end position="436"/>
    </location>
</feature>
<accession>A0ABU7CPF7</accession>
<feature type="disulfide bond" evidence="5">
    <location>
        <begin position="245"/>
        <end position="255"/>
    </location>
</feature>
<keyword evidence="1" id="KW-0732">Signal</keyword>
<dbReference type="SUPFAM" id="SSF57581">
    <property type="entry name" value="TB module/8-cys domain"/>
    <property type="match status" value="1"/>
</dbReference>
<evidence type="ECO:0000313" key="9">
    <source>
        <dbReference type="EMBL" id="MED6264842.1"/>
    </source>
</evidence>
<evidence type="ECO:0000256" key="6">
    <source>
        <dbReference type="SAM" id="MobiDB-lite"/>
    </source>
</evidence>
<feature type="compositionally biased region" description="Basic and acidic residues" evidence="6">
    <location>
        <begin position="136"/>
        <end position="150"/>
    </location>
</feature>
<comment type="caution">
    <text evidence="9">The sequence shown here is derived from an EMBL/GenBank/DDBJ whole genome shotgun (WGS) entry which is preliminary data.</text>
</comment>
<evidence type="ECO:0000313" key="10">
    <source>
        <dbReference type="Proteomes" id="UP001352852"/>
    </source>
</evidence>
<keyword evidence="3 5" id="KW-1015">Disulfide bond</keyword>
<feature type="compositionally biased region" description="Polar residues" evidence="6">
    <location>
        <begin position="100"/>
        <end position="133"/>
    </location>
</feature>
<dbReference type="Proteomes" id="UP001352852">
    <property type="component" value="Unassembled WGS sequence"/>
</dbReference>
<sequence length="436" mass="47161">MGLHGGAVGSTVALQQVDLGFTSEPGVFLHGVCMFSPCIGANGCVLGCLSWVSVLPCDGLATCPGSTPPLARRPLEIGTRSAATLYGRSRTQTRRGPAFSSPQHTGTSRTVKRYPSSSEPITSNALPNGNSVANGHGREQKNRKWYDHRNRQSNTPSLNGQRPPSDSHLQGQFNNVLHPAGSNLTSNLDRIKIVFTPMLCRRMCSGGRCYNSCEKGDVTTVYSETSQQQQQQQQTKNQGFRLFFCQIPCMNGGRCIGRDLCWCPSNSTGKFCHLLTPPPPRPTLHSHKDAGHQGVKSPSHSMYTLPLSNQQVSLHPSLVNVHIQHPPEAEVQIHQVARVQPGQRAVTTDGAHSVQQRSQPGNGLEHTSEHNGRLTHVNGHSSTPILQNGHVGRCFQETVDGQCGKPLPGLTKQDDCCGSVGASWGLNRCQKCPTKP</sequence>
<dbReference type="InterPro" id="IPR017878">
    <property type="entry name" value="TB_dom"/>
</dbReference>
<keyword evidence="5" id="KW-0245">EGF-like domain</keyword>
<evidence type="ECO:0000256" key="4">
    <source>
        <dbReference type="ARBA" id="ARBA00023180"/>
    </source>
</evidence>
<feature type="compositionally biased region" description="Polar residues" evidence="6">
    <location>
        <begin position="152"/>
        <end position="169"/>
    </location>
</feature>
<feature type="domain" description="EGF-like" evidence="7">
    <location>
        <begin position="241"/>
        <end position="273"/>
    </location>
</feature>
<proteinExistence type="predicted"/>
<gene>
    <name evidence="9" type="ORF">CHARACLAT_019282</name>
</gene>
<reference evidence="9 10" key="1">
    <citation type="submission" date="2021-06" db="EMBL/GenBank/DDBJ databases">
        <authorList>
            <person name="Palmer J.M."/>
        </authorList>
    </citation>
    <scope>NUCLEOTIDE SEQUENCE [LARGE SCALE GENOMIC DNA]</scope>
    <source>
        <strain evidence="9 10">CL_MEX2019</strain>
        <tissue evidence="9">Muscle</tissue>
    </source>
</reference>
<protein>
    <recommendedName>
        <fullName evidence="11">Latent-transforming growth factor beta-binding protein 2</fullName>
    </recommendedName>
</protein>
<evidence type="ECO:0000256" key="1">
    <source>
        <dbReference type="ARBA" id="ARBA00022729"/>
    </source>
</evidence>
<dbReference type="InterPro" id="IPR036773">
    <property type="entry name" value="TB_dom_sf"/>
</dbReference>
<evidence type="ECO:0000259" key="7">
    <source>
        <dbReference type="PROSITE" id="PS50026"/>
    </source>
</evidence>
<dbReference type="InterPro" id="IPR000742">
    <property type="entry name" value="EGF"/>
</dbReference>
<feature type="region of interest" description="Disordered" evidence="6">
    <location>
        <begin position="85"/>
        <end position="169"/>
    </location>
</feature>
<feature type="disulfide bond" evidence="5">
    <location>
        <begin position="263"/>
        <end position="272"/>
    </location>
</feature>
<evidence type="ECO:0000259" key="8">
    <source>
        <dbReference type="PROSITE" id="PS51364"/>
    </source>
</evidence>
<dbReference type="Gene3D" id="3.90.290.10">
    <property type="entry name" value="TGF-beta binding (TB) domain"/>
    <property type="match status" value="1"/>
</dbReference>
<dbReference type="PROSITE" id="PS50026">
    <property type="entry name" value="EGF_3"/>
    <property type="match status" value="1"/>
</dbReference>
<comment type="caution">
    <text evidence="5">Lacks conserved residue(s) required for the propagation of feature annotation.</text>
</comment>
<organism evidence="9 10">
    <name type="scientific">Characodon lateralis</name>
    <dbReference type="NCBI Taxonomy" id="208331"/>
    <lineage>
        <taxon>Eukaryota</taxon>
        <taxon>Metazoa</taxon>
        <taxon>Chordata</taxon>
        <taxon>Craniata</taxon>
        <taxon>Vertebrata</taxon>
        <taxon>Euteleostomi</taxon>
        <taxon>Actinopterygii</taxon>
        <taxon>Neopterygii</taxon>
        <taxon>Teleostei</taxon>
        <taxon>Neoteleostei</taxon>
        <taxon>Acanthomorphata</taxon>
        <taxon>Ovalentaria</taxon>
        <taxon>Atherinomorphae</taxon>
        <taxon>Cyprinodontiformes</taxon>
        <taxon>Goodeidae</taxon>
        <taxon>Characodon</taxon>
    </lineage>
</organism>
<dbReference type="PROSITE" id="PS00022">
    <property type="entry name" value="EGF_1"/>
    <property type="match status" value="1"/>
</dbReference>